<gene>
    <name evidence="1" type="ORF">T05_6301</name>
</gene>
<name>A0A0V0SZJ9_9BILA</name>
<protein>
    <submittedName>
        <fullName evidence="1">Uncharacterized protein</fullName>
    </submittedName>
</protein>
<organism evidence="1 2">
    <name type="scientific">Trichinella murrelli</name>
    <dbReference type="NCBI Taxonomy" id="144512"/>
    <lineage>
        <taxon>Eukaryota</taxon>
        <taxon>Metazoa</taxon>
        <taxon>Ecdysozoa</taxon>
        <taxon>Nematoda</taxon>
        <taxon>Enoplea</taxon>
        <taxon>Dorylaimia</taxon>
        <taxon>Trichinellida</taxon>
        <taxon>Trichinellidae</taxon>
        <taxon>Trichinella</taxon>
    </lineage>
</organism>
<evidence type="ECO:0000313" key="1">
    <source>
        <dbReference type="EMBL" id="KRX32202.1"/>
    </source>
</evidence>
<accession>A0A0V0SZJ9</accession>
<reference evidence="1 2" key="1">
    <citation type="submission" date="2015-01" db="EMBL/GenBank/DDBJ databases">
        <title>Evolution of Trichinella species and genotypes.</title>
        <authorList>
            <person name="Korhonen P.K."/>
            <person name="Edoardo P."/>
            <person name="Giuseppe L.R."/>
            <person name="Gasser R.B."/>
        </authorList>
    </citation>
    <scope>NUCLEOTIDE SEQUENCE [LARGE SCALE GENOMIC DNA]</scope>
    <source>
        <strain evidence="1">ISS417</strain>
    </source>
</reference>
<comment type="caution">
    <text evidence="1">The sequence shown here is derived from an EMBL/GenBank/DDBJ whole genome shotgun (WGS) entry which is preliminary data.</text>
</comment>
<evidence type="ECO:0000313" key="2">
    <source>
        <dbReference type="Proteomes" id="UP000055048"/>
    </source>
</evidence>
<proteinExistence type="predicted"/>
<sequence length="49" mass="5801">MQICRNITINTIQKQTVKAHLHKRNRIMMDKAKMRSNNDMCGINEMPNE</sequence>
<keyword evidence="2" id="KW-1185">Reference proteome</keyword>
<dbReference type="Proteomes" id="UP000055048">
    <property type="component" value="Unassembled WGS sequence"/>
</dbReference>
<dbReference type="AlphaFoldDB" id="A0A0V0SZJ9"/>
<dbReference type="EMBL" id="JYDJ01001339">
    <property type="protein sequence ID" value="KRX32202.1"/>
    <property type="molecule type" value="Genomic_DNA"/>
</dbReference>